<dbReference type="NCBIfam" id="TIGR03709">
    <property type="entry name" value="PPK2_rel_1"/>
    <property type="match status" value="1"/>
</dbReference>
<dbReference type="EMBL" id="FNDQ01000012">
    <property type="protein sequence ID" value="SDH72460.1"/>
    <property type="molecule type" value="Genomic_DNA"/>
</dbReference>
<organism evidence="5 6">
    <name type="scientific">Myroides phaeus</name>
    <dbReference type="NCBI Taxonomy" id="702745"/>
    <lineage>
        <taxon>Bacteria</taxon>
        <taxon>Pseudomonadati</taxon>
        <taxon>Bacteroidota</taxon>
        <taxon>Flavobacteriia</taxon>
        <taxon>Flavobacteriales</taxon>
        <taxon>Flavobacteriaceae</taxon>
        <taxon>Myroides</taxon>
    </lineage>
</organism>
<keyword evidence="2 5" id="KW-0808">Transferase</keyword>
<dbReference type="SUPFAM" id="SSF52540">
    <property type="entry name" value="P-loop containing nucleoside triphosphate hydrolases"/>
    <property type="match status" value="1"/>
</dbReference>
<reference evidence="6" key="1">
    <citation type="submission" date="2016-10" db="EMBL/GenBank/DDBJ databases">
        <authorList>
            <person name="Varghese N."/>
            <person name="Submissions S."/>
        </authorList>
    </citation>
    <scope>NUCLEOTIDE SEQUENCE [LARGE SCALE GENOMIC DNA]</scope>
    <source>
        <strain evidence="6">DSM 23313</strain>
    </source>
</reference>
<comment type="similarity">
    <text evidence="1">Belongs to the polyphosphate kinase 2 (PPK2) family. Class I subfamily.</text>
</comment>
<proteinExistence type="inferred from homology"/>
<evidence type="ECO:0000256" key="1">
    <source>
        <dbReference type="ARBA" id="ARBA00009924"/>
    </source>
</evidence>
<dbReference type="InterPro" id="IPR027417">
    <property type="entry name" value="P-loop_NTPase"/>
</dbReference>
<dbReference type="STRING" id="702745.SAMN05421818_11233"/>
<evidence type="ECO:0000256" key="2">
    <source>
        <dbReference type="ARBA" id="ARBA00022679"/>
    </source>
</evidence>
<accession>A0A1G8ERG3</accession>
<dbReference type="PANTHER" id="PTHR34383">
    <property type="entry name" value="POLYPHOSPHATE:AMP PHOSPHOTRANSFERASE-RELATED"/>
    <property type="match status" value="1"/>
</dbReference>
<dbReference type="Proteomes" id="UP000243588">
    <property type="component" value="Unassembled WGS sequence"/>
</dbReference>
<evidence type="ECO:0000313" key="6">
    <source>
        <dbReference type="Proteomes" id="UP000243588"/>
    </source>
</evidence>
<dbReference type="InterPro" id="IPR022488">
    <property type="entry name" value="PPK2-related"/>
</dbReference>
<protein>
    <submittedName>
        <fullName evidence="5">Polyphosphate:nucleotide phosphotransferase, PPK2 family</fullName>
    </submittedName>
</protein>
<name>A0A1G8ERG3_9FLAO</name>
<feature type="domain" description="Polyphosphate kinase-2-related" evidence="4">
    <location>
        <begin position="29"/>
        <end position="256"/>
    </location>
</feature>
<evidence type="ECO:0000313" key="5">
    <source>
        <dbReference type="EMBL" id="SDH72460.1"/>
    </source>
</evidence>
<keyword evidence="3" id="KW-0418">Kinase</keyword>
<sequence length="300" mass="35727">MKVRENYRIDNPIELEKLSTKPDIDITSKKAIRKLEGLSRKLSKFQDVMYAHNKYSVLICLQGMDTAGKDSLIREVFRSFNARGVVVQSFKKPTSYELEHDYLWRHYVALPEKGKFTVFNRTHYENVLVSRVHPQIVLNERLPHITKEEDITEEFWENRLDEIKNFEKHIQNNGIVVIKIFLHLSKDEQKKRILRRLDQGKHNWKFAPEDVKEREYWDLYQQYYEEAINATSTEECPWYVIPADDKAVCRYIFAKILDEIFSEFTDVKIPEVSEDIKGDLERYKKMLLEGDVQTKGNEEE</sequence>
<dbReference type="PANTHER" id="PTHR34383:SF3">
    <property type="entry name" value="POLYPHOSPHATE:AMP PHOSPHOTRANSFERASE"/>
    <property type="match status" value="1"/>
</dbReference>
<gene>
    <name evidence="5" type="ORF">SAMN05421818_11233</name>
</gene>
<dbReference type="RefSeq" id="WP_090408661.1">
    <property type="nucleotide sequence ID" value="NZ_FNDQ01000012.1"/>
</dbReference>
<dbReference type="AlphaFoldDB" id="A0A1G8ERG3"/>
<dbReference type="PIRSF" id="PIRSF028756">
    <property type="entry name" value="PPK2_prd"/>
    <property type="match status" value="1"/>
</dbReference>
<dbReference type="InterPro" id="IPR016898">
    <property type="entry name" value="Polyphosphate_phosphotransfera"/>
</dbReference>
<dbReference type="Gene3D" id="3.40.50.300">
    <property type="entry name" value="P-loop containing nucleotide triphosphate hydrolases"/>
    <property type="match status" value="1"/>
</dbReference>
<dbReference type="Pfam" id="PF03976">
    <property type="entry name" value="PPK2"/>
    <property type="match status" value="1"/>
</dbReference>
<evidence type="ECO:0000259" key="4">
    <source>
        <dbReference type="Pfam" id="PF03976"/>
    </source>
</evidence>
<dbReference type="GO" id="GO:0006797">
    <property type="term" value="P:polyphosphate metabolic process"/>
    <property type="evidence" value="ECO:0007669"/>
    <property type="project" value="InterPro"/>
</dbReference>
<keyword evidence="6" id="KW-1185">Reference proteome</keyword>
<dbReference type="GO" id="GO:0008976">
    <property type="term" value="F:polyphosphate kinase activity"/>
    <property type="evidence" value="ECO:0007669"/>
    <property type="project" value="InterPro"/>
</dbReference>
<evidence type="ECO:0000256" key="3">
    <source>
        <dbReference type="ARBA" id="ARBA00022777"/>
    </source>
</evidence>
<dbReference type="InterPro" id="IPR022300">
    <property type="entry name" value="PPK2-rel_1"/>
</dbReference>